<dbReference type="PROSITE" id="PS50893">
    <property type="entry name" value="ABC_TRANSPORTER_2"/>
    <property type="match status" value="1"/>
</dbReference>
<feature type="coiled-coil region" evidence="5">
    <location>
        <begin position="214"/>
        <end position="276"/>
    </location>
</feature>
<dbReference type="InterPro" id="IPR003593">
    <property type="entry name" value="AAA+_ATPase"/>
</dbReference>
<dbReference type="GO" id="GO:0016020">
    <property type="term" value="C:membrane"/>
    <property type="evidence" value="ECO:0007669"/>
    <property type="project" value="InterPro"/>
</dbReference>
<reference evidence="7 8" key="1">
    <citation type="journal article" date="2016" name="Nat. Commun.">
        <title>Thousands of microbial genomes shed light on interconnected biogeochemical processes in an aquifer system.</title>
        <authorList>
            <person name="Anantharaman K."/>
            <person name="Brown C.T."/>
            <person name="Hug L.A."/>
            <person name="Sharon I."/>
            <person name="Castelle C.J."/>
            <person name="Probst A.J."/>
            <person name="Thomas B.C."/>
            <person name="Singh A."/>
            <person name="Wilkins M.J."/>
            <person name="Karaoz U."/>
            <person name="Brodie E.L."/>
            <person name="Williams K.H."/>
            <person name="Hubbard S.S."/>
            <person name="Banfield J.F."/>
        </authorList>
    </citation>
    <scope>NUCLEOTIDE SEQUENCE [LARGE SCALE GENOMIC DNA]</scope>
</reference>
<keyword evidence="3" id="KW-0547">Nucleotide-binding</keyword>
<dbReference type="PANTHER" id="PTHR19211">
    <property type="entry name" value="ATP-BINDING TRANSPORT PROTEIN-RELATED"/>
    <property type="match status" value="1"/>
</dbReference>
<evidence type="ECO:0000256" key="5">
    <source>
        <dbReference type="SAM" id="Coils"/>
    </source>
</evidence>
<evidence type="ECO:0000256" key="2">
    <source>
        <dbReference type="ARBA" id="ARBA00022737"/>
    </source>
</evidence>
<evidence type="ECO:0000256" key="1">
    <source>
        <dbReference type="ARBA" id="ARBA00022448"/>
    </source>
</evidence>
<dbReference type="Gene3D" id="3.40.50.300">
    <property type="entry name" value="P-loop containing nucleotide triphosphate hydrolases"/>
    <property type="match status" value="2"/>
</dbReference>
<name>A0A1G1Y890_9BACT</name>
<sequence length="485" mass="54155">MAEEVILRFNEVSFEYAYNKPLLDEVSFSVRRGAKITLMGQNGAGKSTIFNLINRQLKPKKGEISITNSASIGAAAQALARADFKLTLEEYFAKAFKQPPANLKSQIAKVLDAVNLDIPLTRKVGETSGGQQARLLLAFALIQNPDILLLDEPTNNLDQAGIDHLISFLIMREKTLIVISHDADFLNCFTDGVIYLDVHTRKIESYNGDYYTVVEEIAKRVERERMENARAEKIIKDRKEKMNFFANKGGKMRKLAKKMRDETEEMEDSLVDVRQEDKTIRGFEIKEQNIIGDVVNINSATTFARHKPQKKEVNLAVRKKMRVLVAGPNGAGKSTFLRSLVSGTAEGAAITPGVRVGYYSQDFSQLDFEQTVFESLKNAIPKDEIMGEETMRSIAAGLLITGDLMGHKIKDLSEGQKGLLSFARLVLQKPGLLILDEPTNHINFRHIPVIAEAINGYQGAMILVSHMPEFVKQIKINEVLDLGKN</sequence>
<protein>
    <recommendedName>
        <fullName evidence="6">ABC transporter domain-containing protein</fullName>
    </recommendedName>
</protein>
<dbReference type="InterPro" id="IPR050611">
    <property type="entry name" value="ABCF"/>
</dbReference>
<dbReference type="Proteomes" id="UP000178432">
    <property type="component" value="Unassembled WGS sequence"/>
</dbReference>
<keyword evidence="2" id="KW-0677">Repeat</keyword>
<dbReference type="PANTHER" id="PTHR19211:SF14">
    <property type="entry name" value="ATP-BINDING CASSETTE SUB-FAMILY F MEMBER 1"/>
    <property type="match status" value="1"/>
</dbReference>
<dbReference type="SMART" id="SM00382">
    <property type="entry name" value="AAA"/>
    <property type="match status" value="2"/>
</dbReference>
<evidence type="ECO:0000256" key="3">
    <source>
        <dbReference type="ARBA" id="ARBA00022741"/>
    </source>
</evidence>
<evidence type="ECO:0000313" key="7">
    <source>
        <dbReference type="EMBL" id="OGY48046.1"/>
    </source>
</evidence>
<feature type="domain" description="ABC transporter" evidence="6">
    <location>
        <begin position="7"/>
        <end position="223"/>
    </location>
</feature>
<dbReference type="AlphaFoldDB" id="A0A1G1Y890"/>
<dbReference type="SUPFAM" id="SSF52540">
    <property type="entry name" value="P-loop containing nucleoside triphosphate hydrolases"/>
    <property type="match status" value="2"/>
</dbReference>
<dbReference type="GO" id="GO:0016887">
    <property type="term" value="F:ATP hydrolysis activity"/>
    <property type="evidence" value="ECO:0007669"/>
    <property type="project" value="InterPro"/>
</dbReference>
<organism evidence="7 8">
    <name type="scientific">Candidatus Buchananbacteria bacterium RIFCSPHIGHO2_01_FULL_46_12</name>
    <dbReference type="NCBI Taxonomy" id="1797536"/>
    <lineage>
        <taxon>Bacteria</taxon>
        <taxon>Candidatus Buchananiibacteriota</taxon>
    </lineage>
</organism>
<dbReference type="EMBL" id="MHIF01000019">
    <property type="protein sequence ID" value="OGY48046.1"/>
    <property type="molecule type" value="Genomic_DNA"/>
</dbReference>
<dbReference type="InterPro" id="IPR027417">
    <property type="entry name" value="P-loop_NTPase"/>
</dbReference>
<dbReference type="CDD" id="cd03225">
    <property type="entry name" value="ABC_cobalt_CbiO_domain1"/>
    <property type="match status" value="1"/>
</dbReference>
<keyword evidence="4" id="KW-0067">ATP-binding</keyword>
<gene>
    <name evidence="7" type="ORF">A2663_03160</name>
</gene>
<accession>A0A1G1Y890</accession>
<evidence type="ECO:0000313" key="8">
    <source>
        <dbReference type="Proteomes" id="UP000178432"/>
    </source>
</evidence>
<keyword evidence="1" id="KW-0813">Transport</keyword>
<dbReference type="Pfam" id="PF00005">
    <property type="entry name" value="ABC_tran"/>
    <property type="match status" value="2"/>
</dbReference>
<dbReference type="GO" id="GO:0055085">
    <property type="term" value="P:transmembrane transport"/>
    <property type="evidence" value="ECO:0007669"/>
    <property type="project" value="InterPro"/>
</dbReference>
<dbReference type="InterPro" id="IPR003439">
    <property type="entry name" value="ABC_transporter-like_ATP-bd"/>
</dbReference>
<evidence type="ECO:0000256" key="4">
    <source>
        <dbReference type="ARBA" id="ARBA00022840"/>
    </source>
</evidence>
<dbReference type="GO" id="GO:0005524">
    <property type="term" value="F:ATP binding"/>
    <property type="evidence" value="ECO:0007669"/>
    <property type="project" value="UniProtKB-KW"/>
</dbReference>
<proteinExistence type="predicted"/>
<comment type="caution">
    <text evidence="7">The sequence shown here is derived from an EMBL/GenBank/DDBJ whole genome shotgun (WGS) entry which is preliminary data.</text>
</comment>
<evidence type="ECO:0000259" key="6">
    <source>
        <dbReference type="PROSITE" id="PS50893"/>
    </source>
</evidence>
<dbReference type="InterPro" id="IPR015856">
    <property type="entry name" value="ABC_transpr_CbiO/EcfA_su"/>
</dbReference>
<keyword evidence="5" id="KW-0175">Coiled coil</keyword>